<accession>A0A9N9J890</accession>
<feature type="transmembrane region" description="Helical" evidence="1">
    <location>
        <begin position="20"/>
        <end position="41"/>
    </location>
</feature>
<protein>
    <submittedName>
        <fullName evidence="3">8431_t:CDS:1</fullName>
    </submittedName>
</protein>
<keyword evidence="1" id="KW-0472">Membrane</keyword>
<dbReference type="InterPro" id="IPR000727">
    <property type="entry name" value="T_SNARE_dom"/>
</dbReference>
<gene>
    <name evidence="3" type="ORF">FCALED_LOCUS17374</name>
</gene>
<dbReference type="Proteomes" id="UP000789570">
    <property type="component" value="Unassembled WGS sequence"/>
</dbReference>
<evidence type="ECO:0000256" key="1">
    <source>
        <dbReference type="SAM" id="Phobius"/>
    </source>
</evidence>
<comment type="caution">
    <text evidence="3">The sequence shown here is derived from an EMBL/GenBank/DDBJ whole genome shotgun (WGS) entry which is preliminary data.</text>
</comment>
<dbReference type="Gene3D" id="1.20.5.110">
    <property type="match status" value="1"/>
</dbReference>
<evidence type="ECO:0000313" key="4">
    <source>
        <dbReference type="Proteomes" id="UP000789570"/>
    </source>
</evidence>
<keyword evidence="1" id="KW-1133">Transmembrane helix</keyword>
<sequence>GVVHVEKALDSARSARKKKWYCFFIAIVLLAIFAAVLYIYVIKPMLNKQK</sequence>
<feature type="domain" description="T-SNARE coiled-coil homology" evidence="2">
    <location>
        <begin position="1"/>
        <end position="33"/>
    </location>
</feature>
<dbReference type="Pfam" id="PF05739">
    <property type="entry name" value="SNARE"/>
    <property type="match status" value="1"/>
</dbReference>
<keyword evidence="4" id="KW-1185">Reference proteome</keyword>
<dbReference type="EMBL" id="CAJVPQ010026269">
    <property type="protein sequence ID" value="CAG8768384.1"/>
    <property type="molecule type" value="Genomic_DNA"/>
</dbReference>
<evidence type="ECO:0000259" key="2">
    <source>
        <dbReference type="Pfam" id="PF05739"/>
    </source>
</evidence>
<proteinExistence type="predicted"/>
<keyword evidence="1" id="KW-0812">Transmembrane</keyword>
<reference evidence="3" key="1">
    <citation type="submission" date="2021-06" db="EMBL/GenBank/DDBJ databases">
        <authorList>
            <person name="Kallberg Y."/>
            <person name="Tangrot J."/>
            <person name="Rosling A."/>
        </authorList>
    </citation>
    <scope>NUCLEOTIDE SEQUENCE</scope>
    <source>
        <strain evidence="3">UK204</strain>
    </source>
</reference>
<organism evidence="3 4">
    <name type="scientific">Funneliformis caledonium</name>
    <dbReference type="NCBI Taxonomy" id="1117310"/>
    <lineage>
        <taxon>Eukaryota</taxon>
        <taxon>Fungi</taxon>
        <taxon>Fungi incertae sedis</taxon>
        <taxon>Mucoromycota</taxon>
        <taxon>Glomeromycotina</taxon>
        <taxon>Glomeromycetes</taxon>
        <taxon>Glomerales</taxon>
        <taxon>Glomeraceae</taxon>
        <taxon>Funneliformis</taxon>
    </lineage>
</organism>
<name>A0A9N9J890_9GLOM</name>
<evidence type="ECO:0000313" key="3">
    <source>
        <dbReference type="EMBL" id="CAG8768384.1"/>
    </source>
</evidence>
<feature type="non-terminal residue" evidence="3">
    <location>
        <position position="50"/>
    </location>
</feature>
<dbReference type="AlphaFoldDB" id="A0A9N9J890"/>